<comment type="caution">
    <text evidence="1">The sequence shown here is derived from an EMBL/GenBank/DDBJ whole genome shotgun (WGS) entry which is preliminary data.</text>
</comment>
<reference evidence="1 2" key="1">
    <citation type="submission" date="2017-02" db="EMBL/GenBank/DDBJ databases">
        <title>Paraburkholderia sophoroidis sp. nov. and Paraburkholderia steynii sp. nov. rhizobial symbionts of the fynbos legume Hypocalyptus sophoroides.</title>
        <authorList>
            <person name="Steenkamp E.T."/>
            <person name="Beukes C.W."/>
            <person name="Van Zyl E."/>
            <person name="Avontuur J."/>
            <person name="Chan W.Y."/>
            <person name="Hassen A."/>
            <person name="Palmer M."/>
            <person name="Mthombeni L."/>
            <person name="Phalane F."/>
            <person name="Sereme K."/>
            <person name="Venter S.N."/>
        </authorList>
    </citation>
    <scope>NUCLEOTIDE SEQUENCE [LARGE SCALE GENOMIC DNA]</scope>
    <source>
        <strain evidence="1 2">HC1.1ba</strain>
    </source>
</reference>
<evidence type="ECO:0000313" key="2">
    <source>
        <dbReference type="Proteomes" id="UP000294200"/>
    </source>
</evidence>
<dbReference type="AlphaFoldDB" id="A0A4V2NGY4"/>
<sequence length="68" mass="7645">MSRFNRRTNLNTLSIVRGTSTAVAIPTDHRATPTAPMPEGWFDEEVGYLSETPMTLRIRAAMHGERLD</sequence>
<accession>A0A4V2NGY4</accession>
<keyword evidence="2" id="KW-1185">Reference proteome</keyword>
<dbReference type="EMBL" id="MWML01000094">
    <property type="protein sequence ID" value="TCG06718.1"/>
    <property type="molecule type" value="Genomic_DNA"/>
</dbReference>
<name>A0A4V2NGY4_9BURK</name>
<gene>
    <name evidence="1" type="ORF">BZM27_24220</name>
</gene>
<organism evidence="1 2">
    <name type="scientific">Paraburkholderia steynii</name>
    <dbReference type="NCBI Taxonomy" id="1245441"/>
    <lineage>
        <taxon>Bacteria</taxon>
        <taxon>Pseudomonadati</taxon>
        <taxon>Pseudomonadota</taxon>
        <taxon>Betaproteobacteria</taxon>
        <taxon>Burkholderiales</taxon>
        <taxon>Burkholderiaceae</taxon>
        <taxon>Paraburkholderia</taxon>
    </lineage>
</organism>
<dbReference type="Proteomes" id="UP000294200">
    <property type="component" value="Unassembled WGS sequence"/>
</dbReference>
<proteinExistence type="predicted"/>
<protein>
    <submittedName>
        <fullName evidence="1">Uncharacterized protein</fullName>
    </submittedName>
</protein>
<evidence type="ECO:0000313" key="1">
    <source>
        <dbReference type="EMBL" id="TCG06718.1"/>
    </source>
</evidence>